<reference evidence="2" key="1">
    <citation type="submission" date="2021-01" db="EMBL/GenBank/DDBJ databases">
        <authorList>
            <person name="Corre E."/>
            <person name="Pelletier E."/>
            <person name="Niang G."/>
            <person name="Scheremetjew M."/>
            <person name="Finn R."/>
            <person name="Kale V."/>
            <person name="Holt S."/>
            <person name="Cochrane G."/>
            <person name="Meng A."/>
            <person name="Brown T."/>
            <person name="Cohen L."/>
        </authorList>
    </citation>
    <scope>NUCLEOTIDE SEQUENCE</scope>
    <source>
        <strain evidence="2">CCMP127</strain>
    </source>
</reference>
<feature type="compositionally biased region" description="Polar residues" evidence="1">
    <location>
        <begin position="769"/>
        <end position="786"/>
    </location>
</feature>
<protein>
    <submittedName>
        <fullName evidence="2">Uncharacterized protein</fullName>
    </submittedName>
</protein>
<feature type="compositionally biased region" description="Low complexity" evidence="1">
    <location>
        <begin position="800"/>
        <end position="821"/>
    </location>
</feature>
<sequence>MFDFVGLAEEIEVLTLEFDARVDDITDYTVEVFVTEGDYTQKLNDESQWTRLAHTKATIAPSGNGLVIPQPDFQPIKLKRGQRRTVYISMNGPWLDTIAQALDKTGEIQIQEQDLALYVGVGLNERFPEDFDKTVDPQFSGVIHYRKEVNCEEALDSTSVDLQFLVAESEDPVFVSRLNKALGELIQNNMLQVPPFSTMTANYKLSQSQAPQISKLVYKDGKCPDEWTTPCPRNILGPRLFFEHTPDLRQGHLKYEIYRFAEALTDLIKMRLSIREVLYIGIVPVMSDYKLSLSGIPSEVTFTDKNRQFLETTSTDFLSRVTSELDTVVEVMDTVITSHETTAQDGIRRYLRGLGNHSTLTVEGSVMGGQAMYLPIENFPIVLRNVVKQNGKDFEEAIRAAAAIMPNDGDVVSAFDYFGSVGSLSASFNTHVVEAGNFEDSSSKTNTTVFLAIGLLILFFAAAGKCGWELYQQSKRKKFVIERQEMIEQKKIEKERRSIQREKLKEVRDKIPTEVHIDSDDEEFKDCQIKDAEKRRGVHRAKSSDGIPRRSESTKDGPRRTHSCSDVLAPSRIPKGFLDSQEPVRNSKDKADLSPELTKGNAHLAVSRDNTKATRSASYNQAREPQFDLPKQEVSRSVSYDEKTRDCLSQQHKVRKGRRPGSREDIADSPQLPKRQASLGSSTKGRLRTVGHVDGIRVKSMTAGTPSPSASRSSSGTGSNRAPSRTSSGDTFAKTRRTPSCTESGDTFAKGHGNGHDRAPRNVERHRSGSVSVARTASTSGHRVQTSSSHDSSQEHSNNDDSLSSLDSSGSFSLGRSSSGRPPLASGSSDKSLRRSAANGPPSTPRRQLSGEVVPDGIRRTVSNSSTSTQRRQPNSDQLRSISQRMPAPPRVGRSPGQPRRSSSQSNNISSSRGSVSEQLSFADCGFG</sequence>
<feature type="compositionally biased region" description="Polar residues" evidence="1">
    <location>
        <begin position="861"/>
        <end position="884"/>
    </location>
</feature>
<evidence type="ECO:0000313" key="2">
    <source>
        <dbReference type="EMBL" id="CAE0403438.1"/>
    </source>
</evidence>
<dbReference type="EMBL" id="HBIM01001872">
    <property type="protein sequence ID" value="CAE0403438.1"/>
    <property type="molecule type" value="Transcribed_RNA"/>
</dbReference>
<feature type="compositionally biased region" description="Basic and acidic residues" evidence="1">
    <location>
        <begin position="630"/>
        <end position="646"/>
    </location>
</feature>
<dbReference type="AlphaFoldDB" id="A0A7S3KX04"/>
<feature type="compositionally biased region" description="Polar residues" evidence="1">
    <location>
        <begin position="613"/>
        <end position="623"/>
    </location>
</feature>
<feature type="compositionally biased region" description="Low complexity" evidence="1">
    <location>
        <begin position="891"/>
        <end position="917"/>
    </location>
</feature>
<accession>A0A7S3KX04</accession>
<feature type="compositionally biased region" description="Basic and acidic residues" evidence="1">
    <location>
        <begin position="547"/>
        <end position="559"/>
    </location>
</feature>
<feature type="compositionally biased region" description="Basic and acidic residues" evidence="1">
    <location>
        <begin position="754"/>
        <end position="767"/>
    </location>
</feature>
<feature type="compositionally biased region" description="Low complexity" evidence="1">
    <location>
        <begin position="702"/>
        <end position="722"/>
    </location>
</feature>
<feature type="region of interest" description="Disordered" evidence="1">
    <location>
        <begin position="530"/>
        <end position="928"/>
    </location>
</feature>
<proteinExistence type="predicted"/>
<organism evidence="2">
    <name type="scientific">Amphora coffeiformis</name>
    <dbReference type="NCBI Taxonomy" id="265554"/>
    <lineage>
        <taxon>Eukaryota</taxon>
        <taxon>Sar</taxon>
        <taxon>Stramenopiles</taxon>
        <taxon>Ochrophyta</taxon>
        <taxon>Bacillariophyta</taxon>
        <taxon>Bacillariophyceae</taxon>
        <taxon>Bacillariophycidae</taxon>
        <taxon>Thalassiophysales</taxon>
        <taxon>Catenulaceae</taxon>
        <taxon>Amphora</taxon>
    </lineage>
</organism>
<evidence type="ECO:0000256" key="1">
    <source>
        <dbReference type="SAM" id="MobiDB-lite"/>
    </source>
</evidence>
<gene>
    <name evidence="2" type="ORF">ACOF00016_LOCUS1638</name>
</gene>
<name>A0A7S3KX04_9STRA</name>